<feature type="domain" description="Calcineurin-like phosphoesterase" evidence="2">
    <location>
        <begin position="52"/>
        <end position="272"/>
    </location>
</feature>
<dbReference type="PANTHER" id="PTHR46546:SF4">
    <property type="entry name" value="SHEWANELLA-LIKE PROTEIN PHOSPHATASE 1"/>
    <property type="match status" value="1"/>
</dbReference>
<reference evidence="3 4" key="1">
    <citation type="submission" date="2023-05" db="EMBL/GenBank/DDBJ databases">
        <title>A 100% complete, gapless, phased diploid assembly of the Scenedesmus obliquus UTEX 3031 genome.</title>
        <authorList>
            <person name="Biondi T.C."/>
            <person name="Hanschen E.R."/>
            <person name="Kwon T."/>
            <person name="Eng W."/>
            <person name="Kruse C.P.S."/>
            <person name="Koehler S.I."/>
            <person name="Kunde Y."/>
            <person name="Gleasner C.D."/>
            <person name="You Mak K.T."/>
            <person name="Polle J."/>
            <person name="Hovde B.T."/>
            <person name="Starkenburg S.R."/>
        </authorList>
    </citation>
    <scope>NUCLEOTIDE SEQUENCE [LARGE SCALE GENOMIC DNA]</scope>
    <source>
        <strain evidence="3 4">DOE0152z</strain>
    </source>
</reference>
<keyword evidence="4" id="KW-1185">Reference proteome</keyword>
<dbReference type="Proteomes" id="UP001244341">
    <property type="component" value="Chromosome 6b"/>
</dbReference>
<accession>A0ABY8U0G2</accession>
<organism evidence="3 4">
    <name type="scientific">Tetradesmus obliquus</name>
    <name type="common">Green alga</name>
    <name type="synonym">Acutodesmus obliquus</name>
    <dbReference type="NCBI Taxonomy" id="3088"/>
    <lineage>
        <taxon>Eukaryota</taxon>
        <taxon>Viridiplantae</taxon>
        <taxon>Chlorophyta</taxon>
        <taxon>core chlorophytes</taxon>
        <taxon>Chlorophyceae</taxon>
        <taxon>CS clade</taxon>
        <taxon>Sphaeropleales</taxon>
        <taxon>Scenedesmaceae</taxon>
        <taxon>Tetradesmus</taxon>
    </lineage>
</organism>
<evidence type="ECO:0000313" key="3">
    <source>
        <dbReference type="EMBL" id="WIA14936.1"/>
    </source>
</evidence>
<evidence type="ECO:0000313" key="4">
    <source>
        <dbReference type="Proteomes" id="UP001244341"/>
    </source>
</evidence>
<feature type="compositionally biased region" description="Basic and acidic residues" evidence="1">
    <location>
        <begin position="337"/>
        <end position="346"/>
    </location>
</feature>
<sequence length="379" mass="39618">MDMPQPTTTRHRSWPTAVILVALGAAVLGNLQAEKPIGLQQQAAPTAKPGSLIAIADLHGDVDKARKALQLVSVVDSQGRWSAEGVTVVQLGDLVDRGPSSLEVVRYMHSLQDQALQHNSRLVLLLGNHELLNLHGDFRYVTPEELMQLGKQQQQQHKHMATLLAVFGRGGPCTTAFVHAGLIAQALHELLLIKELQGVNNVVRQALQRCGGDRACAGAPAHLQRASAVLGAAQGPVWSRQQAQGREGSVCRHLEQVLARLGVRRLVVGHTPQSSGRAAVRCEGKLLLLDTGMSSGMMGSPAAAWLCHAGDAQGSTAGGGLPAADAQGVGGKTVVGQDDRGEEKPRSSSRVSSSAGSDSTCGGQGCSVVAYADGYVAAV</sequence>
<dbReference type="InterPro" id="IPR004843">
    <property type="entry name" value="Calcineurin-like_PHP"/>
</dbReference>
<dbReference type="EMBL" id="CP126213">
    <property type="protein sequence ID" value="WIA14936.1"/>
    <property type="molecule type" value="Genomic_DNA"/>
</dbReference>
<dbReference type="InterPro" id="IPR029052">
    <property type="entry name" value="Metallo-depent_PP-like"/>
</dbReference>
<evidence type="ECO:0000256" key="1">
    <source>
        <dbReference type="SAM" id="MobiDB-lite"/>
    </source>
</evidence>
<feature type="region of interest" description="Disordered" evidence="1">
    <location>
        <begin position="317"/>
        <end position="362"/>
    </location>
</feature>
<proteinExistence type="predicted"/>
<dbReference type="Gene3D" id="3.60.21.10">
    <property type="match status" value="1"/>
</dbReference>
<evidence type="ECO:0000259" key="2">
    <source>
        <dbReference type="Pfam" id="PF00149"/>
    </source>
</evidence>
<dbReference type="PANTHER" id="PTHR46546">
    <property type="entry name" value="SHEWANELLA-LIKE PROTEIN PHOSPHATASE 1"/>
    <property type="match status" value="1"/>
</dbReference>
<feature type="compositionally biased region" description="Low complexity" evidence="1">
    <location>
        <begin position="348"/>
        <end position="359"/>
    </location>
</feature>
<dbReference type="SUPFAM" id="SSF56300">
    <property type="entry name" value="Metallo-dependent phosphatases"/>
    <property type="match status" value="1"/>
</dbReference>
<name>A0ABY8U0G2_TETOB</name>
<protein>
    <recommendedName>
        <fullName evidence="2">Calcineurin-like phosphoesterase domain-containing protein</fullName>
    </recommendedName>
</protein>
<dbReference type="Pfam" id="PF00149">
    <property type="entry name" value="Metallophos"/>
    <property type="match status" value="1"/>
</dbReference>
<gene>
    <name evidence="3" type="ORF">OEZ85_001647</name>
</gene>